<dbReference type="AlphaFoldDB" id="A0A1I1DZ43"/>
<organism evidence="2 3">
    <name type="scientific">Marinospirillum celere</name>
    <dbReference type="NCBI Taxonomy" id="1122252"/>
    <lineage>
        <taxon>Bacteria</taxon>
        <taxon>Pseudomonadati</taxon>
        <taxon>Pseudomonadota</taxon>
        <taxon>Gammaproteobacteria</taxon>
        <taxon>Oceanospirillales</taxon>
        <taxon>Oceanospirillaceae</taxon>
        <taxon>Marinospirillum</taxon>
    </lineage>
</organism>
<evidence type="ECO:0000259" key="1">
    <source>
        <dbReference type="SMART" id="SM00507"/>
    </source>
</evidence>
<reference evidence="2 3" key="1">
    <citation type="submission" date="2016-10" db="EMBL/GenBank/DDBJ databases">
        <authorList>
            <person name="de Groot N.N."/>
        </authorList>
    </citation>
    <scope>NUCLEOTIDE SEQUENCE [LARGE SCALE GENOMIC DNA]</scope>
    <source>
        <strain evidence="2 3">DSM 18438</strain>
    </source>
</reference>
<accession>A0A1I1DZ43</accession>
<dbReference type="InterPro" id="IPR015797">
    <property type="entry name" value="NUDIX_hydrolase-like_dom_sf"/>
</dbReference>
<dbReference type="Pfam" id="PF01844">
    <property type="entry name" value="HNH"/>
    <property type="match status" value="1"/>
</dbReference>
<dbReference type="SMART" id="SM00507">
    <property type="entry name" value="HNHc"/>
    <property type="match status" value="1"/>
</dbReference>
<feature type="domain" description="HNH nuclease" evidence="1">
    <location>
        <begin position="306"/>
        <end position="365"/>
    </location>
</feature>
<dbReference type="GO" id="GO:0003676">
    <property type="term" value="F:nucleic acid binding"/>
    <property type="evidence" value="ECO:0007669"/>
    <property type="project" value="InterPro"/>
</dbReference>
<dbReference type="GO" id="GO:0004519">
    <property type="term" value="F:endonuclease activity"/>
    <property type="evidence" value="ECO:0007669"/>
    <property type="project" value="InterPro"/>
</dbReference>
<keyword evidence="3" id="KW-1185">Reference proteome</keyword>
<dbReference type="Gene3D" id="1.10.30.50">
    <property type="match status" value="1"/>
</dbReference>
<dbReference type="Pfam" id="PF26348">
    <property type="entry name" value="SRA_ScoMcrA"/>
    <property type="match status" value="1"/>
</dbReference>
<dbReference type="EMBL" id="FOLH01000001">
    <property type="protein sequence ID" value="SFB80084.1"/>
    <property type="molecule type" value="Genomic_DNA"/>
</dbReference>
<evidence type="ECO:0000313" key="3">
    <source>
        <dbReference type="Proteomes" id="UP000199058"/>
    </source>
</evidence>
<dbReference type="Pfam" id="PF00293">
    <property type="entry name" value="NUDIX"/>
    <property type="match status" value="1"/>
</dbReference>
<sequence>MITRCISGDQADDFWRFPGGEKEDYESINECLARHVKEKLGLSIECGNILSETSYELKNGNLIEVVGIEAEVIDGEKSIKENPYCEWVRISELNGKKYKLAPENKSILSVLYNKKIDKLKPNDVLDGDELCSTFGCSNQGGMRRSLASNTLVIVSNYVKSIYDDRWDGDIFYYTGTGTKGDQDFNYSQNKTLYHSRSNGVRVHLFEVHKNKEYLYIGEVELQASPFMELQPDEKNNLRKACVFPLQLKKNKSIPAIFYKKFRESQEKKENDAFSLDDDELLRRAKNARKKASRRVVFQNVYGRNRYVAEYTKRRAKGVCHLCDEPAPFSDEKGKPYLECHHIDWVANDGDDTLENTVALCPNCHRKMHIKKDPNDIRFLKDKNLDFFSKKI</sequence>
<protein>
    <submittedName>
        <fullName evidence="2">5-methylcytosine-specific restriction enzyme A</fullName>
    </submittedName>
</protein>
<dbReference type="InterPro" id="IPR003615">
    <property type="entry name" value="HNH_nuc"/>
</dbReference>
<gene>
    <name evidence="2" type="ORF">SAMN05660443_0210</name>
</gene>
<dbReference type="CDD" id="cd00085">
    <property type="entry name" value="HNHc"/>
    <property type="match status" value="1"/>
</dbReference>
<proteinExistence type="predicted"/>
<evidence type="ECO:0000313" key="2">
    <source>
        <dbReference type="EMBL" id="SFB80084.1"/>
    </source>
</evidence>
<name>A0A1I1DZ43_9GAMM</name>
<dbReference type="STRING" id="1122252.SAMN05660443_0210"/>
<dbReference type="InterPro" id="IPR002711">
    <property type="entry name" value="HNH"/>
</dbReference>
<dbReference type="SUPFAM" id="SSF55811">
    <property type="entry name" value="Nudix"/>
    <property type="match status" value="1"/>
</dbReference>
<dbReference type="Proteomes" id="UP000199058">
    <property type="component" value="Unassembled WGS sequence"/>
</dbReference>
<dbReference type="InterPro" id="IPR058712">
    <property type="entry name" value="SRA_ScoMcrA"/>
</dbReference>
<dbReference type="InterPro" id="IPR000086">
    <property type="entry name" value="NUDIX_hydrolase_dom"/>
</dbReference>
<dbReference type="GO" id="GO:0008270">
    <property type="term" value="F:zinc ion binding"/>
    <property type="evidence" value="ECO:0007669"/>
    <property type="project" value="InterPro"/>
</dbReference>
<dbReference type="Gene3D" id="3.90.79.10">
    <property type="entry name" value="Nucleoside Triphosphate Pyrophosphohydrolase"/>
    <property type="match status" value="1"/>
</dbReference>